<sequence length="276" mass="30259">MASDSSEESEAKRPVDALDVRVLSVAGEVLLRLSARRDWKLTRLKEFLEAALKMPKLTQRLLHGQEVLEDQSVLGSCVQDCDPRLDLTLVRQKPPVDSLMQQAMLGNGSSCLTLLQLPEALELVNFTEEMSPLSCLQAAALMRLNATCLEILKMPGFRLVNQADILRKTALHQAVDADLPQVCSAILKRPDFTVGCALAAGESALHLAIISKRQEAAMAMVPLASREMLLQRVHYAGFMESPNNRLQPEELATLQGLPEVAAAIRQALEKSRDEAG</sequence>
<dbReference type="CDD" id="cd17039">
    <property type="entry name" value="Ubl_ubiquitin_like"/>
    <property type="match status" value="1"/>
</dbReference>
<evidence type="ECO:0000313" key="2">
    <source>
        <dbReference type="Proteomes" id="UP001178507"/>
    </source>
</evidence>
<dbReference type="SUPFAM" id="SSF54236">
    <property type="entry name" value="Ubiquitin-like"/>
    <property type="match status" value="1"/>
</dbReference>
<proteinExistence type="predicted"/>
<dbReference type="SUPFAM" id="SSF48403">
    <property type="entry name" value="Ankyrin repeat"/>
    <property type="match status" value="1"/>
</dbReference>
<gene>
    <name evidence="1" type="ORF">EVOR1521_LOCUS21348</name>
</gene>
<dbReference type="InterPro" id="IPR036770">
    <property type="entry name" value="Ankyrin_rpt-contain_sf"/>
</dbReference>
<accession>A0AA36J2J9</accession>
<protein>
    <recommendedName>
        <fullName evidence="3">Ubiquitin-like domain-containing protein</fullName>
    </recommendedName>
</protein>
<organism evidence="1 2">
    <name type="scientific">Effrenium voratum</name>
    <dbReference type="NCBI Taxonomy" id="2562239"/>
    <lineage>
        <taxon>Eukaryota</taxon>
        <taxon>Sar</taxon>
        <taxon>Alveolata</taxon>
        <taxon>Dinophyceae</taxon>
        <taxon>Suessiales</taxon>
        <taxon>Symbiodiniaceae</taxon>
        <taxon>Effrenium</taxon>
    </lineage>
</organism>
<keyword evidence="2" id="KW-1185">Reference proteome</keyword>
<reference evidence="1" key="1">
    <citation type="submission" date="2023-08" db="EMBL/GenBank/DDBJ databases">
        <authorList>
            <person name="Chen Y."/>
            <person name="Shah S."/>
            <person name="Dougan E. K."/>
            <person name="Thang M."/>
            <person name="Chan C."/>
        </authorList>
    </citation>
    <scope>NUCLEOTIDE SEQUENCE</scope>
</reference>
<evidence type="ECO:0000313" key="1">
    <source>
        <dbReference type="EMBL" id="CAJ1397306.1"/>
    </source>
</evidence>
<comment type="caution">
    <text evidence="1">The sequence shown here is derived from an EMBL/GenBank/DDBJ whole genome shotgun (WGS) entry which is preliminary data.</text>
</comment>
<name>A0AA36J2J9_9DINO</name>
<dbReference type="Gene3D" id="1.25.40.20">
    <property type="entry name" value="Ankyrin repeat-containing domain"/>
    <property type="match status" value="1"/>
</dbReference>
<dbReference type="EMBL" id="CAUJNA010003261">
    <property type="protein sequence ID" value="CAJ1397306.1"/>
    <property type="molecule type" value="Genomic_DNA"/>
</dbReference>
<dbReference type="AlphaFoldDB" id="A0AA36J2J9"/>
<evidence type="ECO:0008006" key="3">
    <source>
        <dbReference type="Google" id="ProtNLM"/>
    </source>
</evidence>
<dbReference type="Proteomes" id="UP001178507">
    <property type="component" value="Unassembled WGS sequence"/>
</dbReference>
<dbReference type="InterPro" id="IPR029071">
    <property type="entry name" value="Ubiquitin-like_domsf"/>
</dbReference>